<proteinExistence type="predicted"/>
<dbReference type="STRING" id="550983.A4R26_31070"/>
<protein>
    <submittedName>
        <fullName evidence="1">Uncharacterized protein</fullName>
    </submittedName>
</protein>
<name>A0A1V9ESC7_9BACT</name>
<accession>A0A1V9ESC7</accession>
<dbReference type="EMBL" id="LWBP01000230">
    <property type="protein sequence ID" value="OQP49057.1"/>
    <property type="molecule type" value="Genomic_DNA"/>
</dbReference>
<dbReference type="RefSeq" id="WP_081170215.1">
    <property type="nucleotide sequence ID" value="NZ_LWBP01000230.1"/>
</dbReference>
<sequence length="109" mass="12959">MTLEKLVARQEREIVDYFREREKRLTSLEDDQKELVSYCSFVNPKTHTLLKNLLQEQRSAWEAMEKDDLDMLKQIHALERENLLDKQAKRDELVALLSKGKDQAKDRGR</sequence>
<comment type="caution">
    <text evidence="1">The sequence shown here is derived from an EMBL/GenBank/DDBJ whole genome shotgun (WGS) entry which is preliminary data.</text>
</comment>
<dbReference type="Proteomes" id="UP000192276">
    <property type="component" value="Unassembled WGS sequence"/>
</dbReference>
<dbReference type="OrthoDB" id="9924722at2"/>
<gene>
    <name evidence="1" type="ORF">A4R26_31070</name>
</gene>
<keyword evidence="2" id="KW-1185">Reference proteome</keyword>
<organism evidence="1 2">
    <name type="scientific">Niastella populi</name>
    <dbReference type="NCBI Taxonomy" id="550983"/>
    <lineage>
        <taxon>Bacteria</taxon>
        <taxon>Pseudomonadati</taxon>
        <taxon>Bacteroidota</taxon>
        <taxon>Chitinophagia</taxon>
        <taxon>Chitinophagales</taxon>
        <taxon>Chitinophagaceae</taxon>
        <taxon>Niastella</taxon>
    </lineage>
</organism>
<reference evidence="2" key="1">
    <citation type="submission" date="2016-04" db="EMBL/GenBank/DDBJ databases">
        <authorList>
            <person name="Chen L."/>
            <person name="Zhuang W."/>
            <person name="Wang G."/>
        </authorList>
    </citation>
    <scope>NUCLEOTIDE SEQUENCE [LARGE SCALE GENOMIC DNA]</scope>
    <source>
        <strain evidence="2">208</strain>
    </source>
</reference>
<dbReference type="AlphaFoldDB" id="A0A1V9ESC7"/>
<evidence type="ECO:0000313" key="2">
    <source>
        <dbReference type="Proteomes" id="UP000192276"/>
    </source>
</evidence>
<evidence type="ECO:0000313" key="1">
    <source>
        <dbReference type="EMBL" id="OQP49057.1"/>
    </source>
</evidence>